<dbReference type="InterPro" id="IPR056413">
    <property type="entry name" value="TPR_CcmH_CycH"/>
</dbReference>
<proteinExistence type="predicted"/>
<dbReference type="Gene3D" id="1.25.40.10">
    <property type="entry name" value="Tetratricopeptide repeat domain"/>
    <property type="match status" value="1"/>
</dbReference>
<dbReference type="PANTHER" id="PTHR47870:SF1">
    <property type="entry name" value="CYTOCHROME C-TYPE BIOGENESIS PROTEIN CCMH"/>
    <property type="match status" value="1"/>
</dbReference>
<organism evidence="8 9">
    <name type="scientific">Magnetospirillum sulfuroxidans</name>
    <dbReference type="NCBI Taxonomy" id="611300"/>
    <lineage>
        <taxon>Bacteria</taxon>
        <taxon>Pseudomonadati</taxon>
        <taxon>Pseudomonadota</taxon>
        <taxon>Alphaproteobacteria</taxon>
        <taxon>Rhodospirillales</taxon>
        <taxon>Rhodospirillaceae</taxon>
        <taxon>Magnetospirillum</taxon>
    </lineage>
</organism>
<dbReference type="EMBL" id="JAGTUF010000012">
    <property type="protein sequence ID" value="MBR9972634.1"/>
    <property type="molecule type" value="Genomic_DNA"/>
</dbReference>
<keyword evidence="6" id="KW-1133">Transmembrane helix</keyword>
<comment type="subcellular location">
    <subcellularLocation>
        <location evidence="1">Cell envelope</location>
    </subcellularLocation>
</comment>
<evidence type="ECO:0000256" key="2">
    <source>
        <dbReference type="ARBA" id="ARBA00022737"/>
    </source>
</evidence>
<feature type="domain" description="Cytochrome c-type biogenesis protein H TPR" evidence="7">
    <location>
        <begin position="135"/>
        <end position="264"/>
    </location>
</feature>
<feature type="repeat" description="TPR" evidence="5">
    <location>
        <begin position="156"/>
        <end position="189"/>
    </location>
</feature>
<dbReference type="InterPro" id="IPR017560">
    <property type="entry name" value="Cyt_c_biogenesis_CcmI"/>
</dbReference>
<keyword evidence="6" id="KW-0472">Membrane</keyword>
<comment type="caution">
    <text evidence="8">The sequence shown here is derived from an EMBL/GenBank/DDBJ whole genome shotgun (WGS) entry which is preliminary data.</text>
</comment>
<keyword evidence="9" id="KW-1185">Reference proteome</keyword>
<keyword evidence="6" id="KW-0812">Transmembrane</keyword>
<dbReference type="InterPro" id="IPR019734">
    <property type="entry name" value="TPR_rpt"/>
</dbReference>
<keyword evidence="4 5" id="KW-0802">TPR repeat</keyword>
<reference evidence="8 9" key="1">
    <citation type="submission" date="2021-04" db="EMBL/GenBank/DDBJ databases">
        <title>Magnetospirillum sulfuroxidans sp. nov., a facultative chemolithoautotrophic sulfur-oxidizing alphaproteobacterium isolated from freshwater sediment and proposals for Paramagetospirillum gen. nov., and Magnetospirillaceae fam. nov.</title>
        <authorList>
            <person name="Koziaeva V."/>
            <person name="Geelhoed J.S."/>
            <person name="Sorokin D.Y."/>
            <person name="Grouzdev D.S."/>
        </authorList>
    </citation>
    <scope>NUCLEOTIDE SEQUENCE [LARGE SCALE GENOMIC DNA]</scope>
    <source>
        <strain evidence="8 9">J10</strain>
    </source>
</reference>
<evidence type="ECO:0000313" key="9">
    <source>
        <dbReference type="Proteomes" id="UP000680714"/>
    </source>
</evidence>
<sequence length="276" mass="30028">MMIWLVFAALTALTLGILLVPFLRAAPTALARAEYDLTVYRDQLQEIELELERGTLSADQADAARTEIQRRILGAGAGRQAGKGPASRSWLMAAVIALFVPLTGFGFYLFLGAPMLPDQPFAARADKIKEMQDQGQMIRNMVASLTAKLEQNPGDGKGWGMLGRSFKVLGEKDKAMAAYRKAIALSPADSGSRMELAGLLLEDIPQGAVLPPEFVGLMREILAVDPNNIDALYFGGIAAMQMGDTTRARDLWTKVMMQLPEGEDKSDIKKQIDGLQ</sequence>
<dbReference type="PROSITE" id="PS50005">
    <property type="entry name" value="TPR"/>
    <property type="match status" value="1"/>
</dbReference>
<evidence type="ECO:0000259" key="7">
    <source>
        <dbReference type="Pfam" id="PF23914"/>
    </source>
</evidence>
<evidence type="ECO:0000256" key="3">
    <source>
        <dbReference type="ARBA" id="ARBA00022748"/>
    </source>
</evidence>
<dbReference type="SMART" id="SM00028">
    <property type="entry name" value="TPR"/>
    <property type="match status" value="2"/>
</dbReference>
<evidence type="ECO:0000256" key="6">
    <source>
        <dbReference type="SAM" id="Phobius"/>
    </source>
</evidence>
<accession>A0ABS5IE63</accession>
<keyword evidence="3" id="KW-0201">Cytochrome c-type biogenesis</keyword>
<evidence type="ECO:0000256" key="5">
    <source>
        <dbReference type="PROSITE-ProRule" id="PRU00339"/>
    </source>
</evidence>
<keyword evidence="2" id="KW-0677">Repeat</keyword>
<evidence type="ECO:0000256" key="1">
    <source>
        <dbReference type="ARBA" id="ARBA00004196"/>
    </source>
</evidence>
<feature type="transmembrane region" description="Helical" evidence="6">
    <location>
        <begin position="90"/>
        <end position="111"/>
    </location>
</feature>
<gene>
    <name evidence="8" type="primary">ccmI</name>
    <name evidence="8" type="ORF">KEC16_12995</name>
</gene>
<dbReference type="InterPro" id="IPR011990">
    <property type="entry name" value="TPR-like_helical_dom_sf"/>
</dbReference>
<dbReference type="SUPFAM" id="SSF48452">
    <property type="entry name" value="TPR-like"/>
    <property type="match status" value="1"/>
</dbReference>
<dbReference type="NCBIfam" id="TIGR03142">
    <property type="entry name" value="cytochro_ccmI"/>
    <property type="match status" value="1"/>
</dbReference>
<name>A0ABS5IE63_9PROT</name>
<protein>
    <submittedName>
        <fullName evidence="8">C-type cytochrome biogenesis protein CcmI</fullName>
    </submittedName>
</protein>
<evidence type="ECO:0000313" key="8">
    <source>
        <dbReference type="EMBL" id="MBR9972634.1"/>
    </source>
</evidence>
<dbReference type="PANTHER" id="PTHR47870">
    <property type="entry name" value="CYTOCHROME C-TYPE BIOGENESIS PROTEIN CCMH"/>
    <property type="match status" value="1"/>
</dbReference>
<evidence type="ECO:0000256" key="4">
    <source>
        <dbReference type="ARBA" id="ARBA00022803"/>
    </source>
</evidence>
<dbReference type="InterPro" id="IPR051263">
    <property type="entry name" value="C-type_cytochrome_biogenesis"/>
</dbReference>
<dbReference type="Pfam" id="PF23914">
    <property type="entry name" value="TPR_CcmH_CycH"/>
    <property type="match status" value="1"/>
</dbReference>
<dbReference type="RefSeq" id="WP_211549586.1">
    <property type="nucleotide sequence ID" value="NZ_JAGTUF010000012.1"/>
</dbReference>
<dbReference type="Proteomes" id="UP000680714">
    <property type="component" value="Unassembled WGS sequence"/>
</dbReference>